<dbReference type="PANTHER" id="PTHR43569">
    <property type="entry name" value="AMIDOHYDROLASE"/>
    <property type="match status" value="1"/>
</dbReference>
<dbReference type="InterPro" id="IPR032466">
    <property type="entry name" value="Metal_Hydrolase"/>
</dbReference>
<accession>A0A0L1JLQ1</accession>
<protein>
    <submittedName>
        <fullName evidence="3">Amidohydrolase</fullName>
    </submittedName>
</protein>
<dbReference type="InterPro" id="IPR006680">
    <property type="entry name" value="Amidohydro-rel"/>
</dbReference>
<dbReference type="Proteomes" id="UP000036938">
    <property type="component" value="Unassembled WGS sequence"/>
</dbReference>
<comment type="caution">
    <text evidence="3">The sequence shown here is derived from an EMBL/GenBank/DDBJ whole genome shotgun (WGS) entry which is preliminary data.</text>
</comment>
<evidence type="ECO:0000259" key="2">
    <source>
        <dbReference type="Pfam" id="PF04909"/>
    </source>
</evidence>
<dbReference type="RefSeq" id="WP_050532071.1">
    <property type="nucleotide sequence ID" value="NZ_AQQZ01000008.1"/>
</dbReference>
<dbReference type="Gene3D" id="3.20.20.140">
    <property type="entry name" value="Metal-dependent hydrolases"/>
    <property type="match status" value="1"/>
</dbReference>
<dbReference type="PATRIC" id="fig|1317121.7.peg.4103"/>
<dbReference type="PANTHER" id="PTHR43569:SF2">
    <property type="entry name" value="AMIDOHYDROLASE-RELATED DOMAIN-CONTAINING PROTEIN"/>
    <property type="match status" value="1"/>
</dbReference>
<evidence type="ECO:0000313" key="3">
    <source>
        <dbReference type="EMBL" id="KNG92680.1"/>
    </source>
</evidence>
<gene>
    <name evidence="3" type="ORF">ATO11_16855</name>
</gene>
<evidence type="ECO:0000313" key="4">
    <source>
        <dbReference type="Proteomes" id="UP000036938"/>
    </source>
</evidence>
<name>A0A0L1JLQ1_9RHOB</name>
<dbReference type="STRING" id="1317121.ATO11_16855"/>
<proteinExistence type="inferred from homology"/>
<evidence type="ECO:0000256" key="1">
    <source>
        <dbReference type="ARBA" id="ARBA00038310"/>
    </source>
</evidence>
<dbReference type="SUPFAM" id="SSF51556">
    <property type="entry name" value="Metallo-dependent hydrolases"/>
    <property type="match status" value="1"/>
</dbReference>
<dbReference type="OrthoDB" id="9787654at2"/>
<comment type="similarity">
    <text evidence="1">Belongs to the metallo-dependent hydrolases superfamily.</text>
</comment>
<sequence>MRIDAHHHLWTLSRGDYGWMSPDLGPIYRDFAPADLAPLLKEAGIDKTILVQAADTVAETDFMLSLADDTPFIAGVVGWVDMAAPYAIATLDRLARNPHFKGIRPMIQEIADDEWMLRPELDRAFDALVAMELSFDALVLPRHLPHLLRRLDRHPDLACVIDHAAKPALATGDLAQWGRDMARLARDTGAFCKLSGLVTEIGPDWALSQLAPASELVLAEFGAGRVMFGSDWPVLNLASDYRTWVATADTLVASLPEDQRALVWGRTAAAFYRVADAAP</sequence>
<reference evidence="3 4" key="1">
    <citation type="journal article" date="2015" name="Int. J. Syst. Evol. Microbiol.">
        <title>Aestuariivita atlantica sp. nov., isolated from deep sea sediment of the Atlantic Ocean.</title>
        <authorList>
            <person name="Li G."/>
            <person name="Lai Q."/>
            <person name="Du Y."/>
            <person name="Liu X."/>
            <person name="Sun F."/>
            <person name="Shao Z."/>
        </authorList>
    </citation>
    <scope>NUCLEOTIDE SEQUENCE [LARGE SCALE GENOMIC DNA]</scope>
    <source>
        <strain evidence="3 4">22II-S11-z3</strain>
    </source>
</reference>
<dbReference type="InterPro" id="IPR052350">
    <property type="entry name" value="Metallo-dep_Lactonases"/>
</dbReference>
<dbReference type="EMBL" id="AQQZ01000008">
    <property type="protein sequence ID" value="KNG92680.1"/>
    <property type="molecule type" value="Genomic_DNA"/>
</dbReference>
<dbReference type="Pfam" id="PF04909">
    <property type="entry name" value="Amidohydro_2"/>
    <property type="match status" value="1"/>
</dbReference>
<keyword evidence="3" id="KW-0378">Hydrolase</keyword>
<dbReference type="AlphaFoldDB" id="A0A0L1JLQ1"/>
<dbReference type="GO" id="GO:0016787">
    <property type="term" value="F:hydrolase activity"/>
    <property type="evidence" value="ECO:0007669"/>
    <property type="project" value="UniProtKB-KW"/>
</dbReference>
<organism evidence="3 4">
    <name type="scientific">Pseudaestuariivita atlantica</name>
    <dbReference type="NCBI Taxonomy" id="1317121"/>
    <lineage>
        <taxon>Bacteria</taxon>
        <taxon>Pseudomonadati</taxon>
        <taxon>Pseudomonadota</taxon>
        <taxon>Alphaproteobacteria</taxon>
        <taxon>Rhodobacterales</taxon>
        <taxon>Paracoccaceae</taxon>
        <taxon>Pseudaestuariivita</taxon>
    </lineage>
</organism>
<keyword evidence="4" id="KW-1185">Reference proteome</keyword>
<feature type="domain" description="Amidohydrolase-related" evidence="2">
    <location>
        <begin position="3"/>
        <end position="273"/>
    </location>
</feature>